<keyword evidence="2" id="KW-0472">Membrane</keyword>
<evidence type="ECO:0000256" key="2">
    <source>
        <dbReference type="SAM" id="Phobius"/>
    </source>
</evidence>
<sequence length="609" mass="68044">MDVPSPQPAGMGLLPSRLEVTLWRVILICTFLSVAAARLCHRYLHSLTCTIHGHVFSPTSSYQAAAFPLHCASRSHALPCYFQCTFLSGIAAQLVCSTHRIRYSLARLLHNSISELRESIGFLFFLFFFVEDIVILARSFVPTPPTVYLSQLVGPLQFWYVSGTLRRGYRANADLSGVEQEIARGIRSSRHSFVMADRDDVAAAEQLRDEAATALESTMDADCEHTEDSEIGRPVQDMSLEAVVTKDQHGTSATTDDDGEHAEDNERGNDGDIESLVRDMSLEDVESLVRNMDREAVVTEDQRGTSATTDDDREHAEDDEHGNAEHVKALIQDMDRLLLDIEHLLKNMGHLVQDRTRLRQDLSHLLQSMTGLLETMSWLLRDMSPEPVVTEDQHGTSAAERVELQAAAAPANAPDNDLIYKQHIGRIIRAMSPERPQQQPAVAPKQQPTAAPKQQPAAAPATTTDTKCKHTPDDHKDKNNDTLGCLRRLIWHYNEMIAAMESSSNGRRPEKLALGLSSVIYIRNLHQRCLATLLAVIEQLGGKKPDVIERMRLADLNIHVFALLERRRKMKGKTPAFRTMDIMAKRTLGDCQAFLDRARQIVELTGKRG</sequence>
<name>A0A7C8M5G0_9PLEO</name>
<keyword evidence="4" id="KW-1185">Reference proteome</keyword>
<comment type="caution">
    <text evidence="3">The sequence shown here is derived from an EMBL/GenBank/DDBJ whole genome shotgun (WGS) entry which is preliminary data.</text>
</comment>
<feature type="compositionally biased region" description="Low complexity" evidence="1">
    <location>
        <begin position="436"/>
        <end position="464"/>
    </location>
</feature>
<organism evidence="3 4">
    <name type="scientific">Massariosphaeria phaeospora</name>
    <dbReference type="NCBI Taxonomy" id="100035"/>
    <lineage>
        <taxon>Eukaryota</taxon>
        <taxon>Fungi</taxon>
        <taxon>Dikarya</taxon>
        <taxon>Ascomycota</taxon>
        <taxon>Pezizomycotina</taxon>
        <taxon>Dothideomycetes</taxon>
        <taxon>Pleosporomycetidae</taxon>
        <taxon>Pleosporales</taxon>
        <taxon>Pleosporales incertae sedis</taxon>
        <taxon>Massariosphaeria</taxon>
    </lineage>
</organism>
<reference evidence="3 4" key="1">
    <citation type="submission" date="2020-01" db="EMBL/GenBank/DDBJ databases">
        <authorList>
            <consortium name="DOE Joint Genome Institute"/>
            <person name="Haridas S."/>
            <person name="Albert R."/>
            <person name="Binder M."/>
            <person name="Bloem J."/>
            <person name="Labutti K."/>
            <person name="Salamov A."/>
            <person name="Andreopoulos B."/>
            <person name="Baker S.E."/>
            <person name="Barry K."/>
            <person name="Bills G."/>
            <person name="Bluhm B.H."/>
            <person name="Cannon C."/>
            <person name="Castanera R."/>
            <person name="Culley D.E."/>
            <person name="Daum C."/>
            <person name="Ezra D."/>
            <person name="Gonzalez J.B."/>
            <person name="Henrissat B."/>
            <person name="Kuo A."/>
            <person name="Liang C."/>
            <person name="Lipzen A."/>
            <person name="Lutzoni F."/>
            <person name="Magnuson J."/>
            <person name="Mondo S."/>
            <person name="Nolan M."/>
            <person name="Ohm R."/>
            <person name="Pangilinan J."/>
            <person name="Park H.-J.H."/>
            <person name="Ramirez L."/>
            <person name="Alfaro M."/>
            <person name="Sun H."/>
            <person name="Tritt A."/>
            <person name="Yoshinaga Y."/>
            <person name="Zwiers L.-H.L."/>
            <person name="Turgeon B.G."/>
            <person name="Goodwin S.B."/>
            <person name="Spatafora J.W."/>
            <person name="Crous P.W."/>
            <person name="Grigoriev I.V."/>
        </authorList>
    </citation>
    <scope>NUCLEOTIDE SEQUENCE [LARGE SCALE GENOMIC DNA]</scope>
    <source>
        <strain evidence="3 4">CBS 611.86</strain>
    </source>
</reference>
<proteinExistence type="predicted"/>
<feature type="compositionally biased region" description="Basic and acidic residues" evidence="1">
    <location>
        <begin position="466"/>
        <end position="479"/>
    </location>
</feature>
<protein>
    <submittedName>
        <fullName evidence="3">Uncharacterized protein</fullName>
    </submittedName>
</protein>
<feature type="compositionally biased region" description="Basic and acidic residues" evidence="1">
    <location>
        <begin position="310"/>
        <end position="320"/>
    </location>
</feature>
<dbReference type="AlphaFoldDB" id="A0A7C8M5G0"/>
<evidence type="ECO:0000313" key="4">
    <source>
        <dbReference type="Proteomes" id="UP000481861"/>
    </source>
</evidence>
<feature type="region of interest" description="Disordered" evidence="1">
    <location>
        <begin position="215"/>
        <end position="276"/>
    </location>
</feature>
<feature type="compositionally biased region" description="Basic and acidic residues" evidence="1">
    <location>
        <begin position="262"/>
        <end position="276"/>
    </location>
</feature>
<dbReference type="Proteomes" id="UP000481861">
    <property type="component" value="Unassembled WGS sequence"/>
</dbReference>
<feature type="transmembrane region" description="Helical" evidence="2">
    <location>
        <begin position="20"/>
        <end position="40"/>
    </location>
</feature>
<keyword evidence="2" id="KW-0812">Transmembrane</keyword>
<feature type="compositionally biased region" description="Basic and acidic residues" evidence="1">
    <location>
        <begin position="222"/>
        <end position="231"/>
    </location>
</feature>
<accession>A0A7C8M5G0</accession>
<keyword evidence="2" id="KW-1133">Transmembrane helix</keyword>
<evidence type="ECO:0000256" key="1">
    <source>
        <dbReference type="SAM" id="MobiDB-lite"/>
    </source>
</evidence>
<feature type="compositionally biased region" description="Basic and acidic residues" evidence="1">
    <location>
        <begin position="293"/>
        <end position="303"/>
    </location>
</feature>
<evidence type="ECO:0000313" key="3">
    <source>
        <dbReference type="EMBL" id="KAF2866263.1"/>
    </source>
</evidence>
<feature type="region of interest" description="Disordered" evidence="1">
    <location>
        <begin position="434"/>
        <end position="479"/>
    </location>
</feature>
<dbReference type="EMBL" id="JAADJZ010000028">
    <property type="protein sequence ID" value="KAF2866263.1"/>
    <property type="molecule type" value="Genomic_DNA"/>
</dbReference>
<feature type="transmembrane region" description="Helical" evidence="2">
    <location>
        <begin position="120"/>
        <end position="141"/>
    </location>
</feature>
<gene>
    <name evidence="3" type="ORF">BDV95DRAFT_205941</name>
</gene>
<feature type="region of interest" description="Disordered" evidence="1">
    <location>
        <begin position="293"/>
        <end position="320"/>
    </location>
</feature>